<protein>
    <submittedName>
        <fullName evidence="1">Uncharacterized protein</fullName>
    </submittedName>
</protein>
<reference evidence="1" key="1">
    <citation type="submission" date="2023-04" db="EMBL/GenBank/DDBJ databases">
        <title>A chromosome-level genome assembly of the parasitoid wasp Eretmocerus hayati.</title>
        <authorList>
            <person name="Zhong Y."/>
            <person name="Liu S."/>
            <person name="Liu Y."/>
        </authorList>
    </citation>
    <scope>NUCLEOTIDE SEQUENCE</scope>
    <source>
        <strain evidence="1">ZJU_SS_LIU_2023</strain>
    </source>
</reference>
<evidence type="ECO:0000313" key="2">
    <source>
        <dbReference type="Proteomes" id="UP001239111"/>
    </source>
</evidence>
<organism evidence="1 2">
    <name type="scientific">Eretmocerus hayati</name>
    <dbReference type="NCBI Taxonomy" id="131215"/>
    <lineage>
        <taxon>Eukaryota</taxon>
        <taxon>Metazoa</taxon>
        <taxon>Ecdysozoa</taxon>
        <taxon>Arthropoda</taxon>
        <taxon>Hexapoda</taxon>
        <taxon>Insecta</taxon>
        <taxon>Pterygota</taxon>
        <taxon>Neoptera</taxon>
        <taxon>Endopterygota</taxon>
        <taxon>Hymenoptera</taxon>
        <taxon>Apocrita</taxon>
        <taxon>Proctotrupomorpha</taxon>
        <taxon>Chalcidoidea</taxon>
        <taxon>Aphelinidae</taxon>
        <taxon>Aphelininae</taxon>
        <taxon>Eretmocerus</taxon>
    </lineage>
</organism>
<dbReference type="Proteomes" id="UP001239111">
    <property type="component" value="Chromosome 1"/>
</dbReference>
<dbReference type="EMBL" id="CM056741">
    <property type="protein sequence ID" value="KAJ8684271.1"/>
    <property type="molecule type" value="Genomic_DNA"/>
</dbReference>
<accession>A0ACC2PML1</accession>
<proteinExistence type="predicted"/>
<comment type="caution">
    <text evidence="1">The sequence shown here is derived from an EMBL/GenBank/DDBJ whole genome shotgun (WGS) entry which is preliminary data.</text>
</comment>
<sequence length="180" mass="20031">MFLPALEPCMLMDAAKYVADPEAMVRLASSDKVSYTQTTKLADFIERHLAMAEGRATLEASSGWIRVTSILNGLSSQKPRASDDWRKSWEGYLRRAKKELADNKKEGKSVDPHSISSSFSKKVLQLVARWSKHQDGQPLGSNQLSNICTTANLTQSEDDRPKTAGFYNDLLGLPQVDVRN</sequence>
<evidence type="ECO:0000313" key="1">
    <source>
        <dbReference type="EMBL" id="KAJ8684271.1"/>
    </source>
</evidence>
<keyword evidence="2" id="KW-1185">Reference proteome</keyword>
<gene>
    <name evidence="1" type="ORF">QAD02_020063</name>
</gene>
<name>A0ACC2PML1_9HYME</name>